<name>A0A248LFR7_9NEIS</name>
<accession>A0A248LFR7</accession>
<dbReference type="EMBL" id="CP022115">
    <property type="protein sequence ID" value="ASJ23309.1"/>
    <property type="molecule type" value="Genomic_DNA"/>
</dbReference>
<proteinExistence type="predicted"/>
<evidence type="ECO:0000313" key="1">
    <source>
        <dbReference type="EMBL" id="ASJ23309.1"/>
    </source>
</evidence>
<evidence type="ECO:0000313" key="2">
    <source>
        <dbReference type="Proteomes" id="UP000197424"/>
    </source>
</evidence>
<dbReference type="Proteomes" id="UP000197424">
    <property type="component" value="Chromosome"/>
</dbReference>
<sequence>MGRCGRQPAVDRVDWLPGCLCSGGRSLPVQGDPLAAE</sequence>
<protein>
    <submittedName>
        <fullName evidence="1">Uncharacterized protein</fullName>
    </submittedName>
</protein>
<gene>
    <name evidence="1" type="ORF">LHGZ1_0478</name>
</gene>
<reference evidence="2" key="1">
    <citation type="submission" date="2017-06" db="EMBL/GenBank/DDBJ databases">
        <title>Whole genome sequence of Laribacter hongkongensis LHGZ1.</title>
        <authorList>
            <person name="Chen D."/>
            <person name="Wu H."/>
            <person name="Chen J."/>
        </authorList>
    </citation>
    <scope>NUCLEOTIDE SEQUENCE [LARGE SCALE GENOMIC DNA]</scope>
    <source>
        <strain evidence="2">LHGZ1</strain>
    </source>
</reference>
<dbReference type="AlphaFoldDB" id="A0A248LFR7"/>
<organism evidence="1 2">
    <name type="scientific">Laribacter hongkongensis</name>
    <dbReference type="NCBI Taxonomy" id="168471"/>
    <lineage>
        <taxon>Bacteria</taxon>
        <taxon>Pseudomonadati</taxon>
        <taxon>Pseudomonadota</taxon>
        <taxon>Betaproteobacteria</taxon>
        <taxon>Neisseriales</taxon>
        <taxon>Aquaspirillaceae</taxon>
        <taxon>Laribacter</taxon>
    </lineage>
</organism>